<evidence type="ECO:0000313" key="2">
    <source>
        <dbReference type="Proteomes" id="UP000562254"/>
    </source>
</evidence>
<protein>
    <submittedName>
        <fullName evidence="1">N-acetyl-beta-hexosaminidase</fullName>
    </submittedName>
</protein>
<dbReference type="RefSeq" id="WP_184484896.1">
    <property type="nucleotide sequence ID" value="NZ_JAAEDJ010000070.1"/>
</dbReference>
<accession>A0A840XQU5</accession>
<name>A0A840XQU5_9PROT</name>
<comment type="caution">
    <text evidence="1">The sequence shown here is derived from an EMBL/GenBank/DDBJ whole genome shotgun (WGS) entry which is preliminary data.</text>
</comment>
<dbReference type="AlphaFoldDB" id="A0A840XQU5"/>
<sequence length="94" mass="10671">MGILVNVRGGDDDTLWAVVATVGRRSRIAEVFRSRAQALNDRAWRDQQVRDYADWLARAKQPIPAYSVAPIRRSDLPRKWTPLPALGFLRGQTI</sequence>
<reference evidence="1 2" key="1">
    <citation type="submission" date="2020-08" db="EMBL/GenBank/DDBJ databases">
        <title>Genomic Encyclopedia of Type Strains, Phase IV (KMG-IV): sequencing the most valuable type-strain genomes for metagenomic binning, comparative biology and taxonomic classification.</title>
        <authorList>
            <person name="Goeker M."/>
        </authorList>
    </citation>
    <scope>NUCLEOTIDE SEQUENCE [LARGE SCALE GENOMIC DNA]</scope>
    <source>
        <strain evidence="1 2">DSM 25895</strain>
    </source>
</reference>
<dbReference type="EMBL" id="JACIJE010000006">
    <property type="protein sequence ID" value="MBB5690276.1"/>
    <property type="molecule type" value="Genomic_DNA"/>
</dbReference>
<dbReference type="Proteomes" id="UP000562254">
    <property type="component" value="Unassembled WGS sequence"/>
</dbReference>
<keyword evidence="2" id="KW-1185">Reference proteome</keyword>
<evidence type="ECO:0000313" key="1">
    <source>
        <dbReference type="EMBL" id="MBB5690276.1"/>
    </source>
</evidence>
<organism evidence="1 2">
    <name type="scientific">Neoroseomonas alkaliterrae</name>
    <dbReference type="NCBI Taxonomy" id="1452450"/>
    <lineage>
        <taxon>Bacteria</taxon>
        <taxon>Pseudomonadati</taxon>
        <taxon>Pseudomonadota</taxon>
        <taxon>Alphaproteobacteria</taxon>
        <taxon>Acetobacterales</taxon>
        <taxon>Acetobacteraceae</taxon>
        <taxon>Neoroseomonas</taxon>
    </lineage>
</organism>
<proteinExistence type="predicted"/>
<gene>
    <name evidence="1" type="ORF">FHS88_002409</name>
</gene>